<dbReference type="Gene3D" id="3.30.565.10">
    <property type="entry name" value="Histidine kinase-like ATPase, C-terminal domain"/>
    <property type="match status" value="1"/>
</dbReference>
<dbReference type="InterPro" id="IPR003661">
    <property type="entry name" value="HisK_dim/P_dom"/>
</dbReference>
<evidence type="ECO:0000313" key="27">
    <source>
        <dbReference type="Proteomes" id="UP000179129"/>
    </source>
</evidence>
<keyword evidence="9 23" id="KW-0812">Transmembrane</keyword>
<feature type="domain" description="Histidine kinase" evidence="24">
    <location>
        <begin position="287"/>
        <end position="496"/>
    </location>
</feature>
<dbReference type="Gene3D" id="6.10.340.10">
    <property type="match status" value="1"/>
</dbReference>
<dbReference type="PROSITE" id="PS50109">
    <property type="entry name" value="HIS_KIN"/>
    <property type="match status" value="1"/>
</dbReference>
<keyword evidence="6" id="KW-1003">Cell membrane</keyword>
<evidence type="ECO:0000256" key="7">
    <source>
        <dbReference type="ARBA" id="ARBA00022553"/>
    </source>
</evidence>
<dbReference type="GO" id="GO:0005886">
    <property type="term" value="C:plasma membrane"/>
    <property type="evidence" value="ECO:0007669"/>
    <property type="project" value="UniProtKB-SubCell"/>
</dbReference>
<dbReference type="InterPro" id="IPR036097">
    <property type="entry name" value="HisK_dim/P_sf"/>
</dbReference>
<dbReference type="InterPro" id="IPR050980">
    <property type="entry name" value="2C_sensor_his_kinase"/>
</dbReference>
<evidence type="ECO:0000256" key="13">
    <source>
        <dbReference type="ARBA" id="ARBA00022840"/>
    </source>
</evidence>
<feature type="domain" description="HAMP" evidence="25">
    <location>
        <begin position="225"/>
        <end position="279"/>
    </location>
</feature>
<sequence length="497" mass="54500">MQIKKQWQSWFLKVENKIMRLAPSRLSTKIILTFVGFVVPLIALSGLFYYETARRSLDSELGLRLVAVARTAATRFNPLIISSFRPGDETGRTYQSYRGSLLEIRDRTGLKRLFVFDAALRSLLDTEDSVPIGTPYSRLSFQREEISASLRGEAGAGVLFRGEDGAWYKTGFAAVLDEQGRAVAVIGTDASAGYLELIAGLRRSIMLFIMLGAVVAVGLGYLLARTVSRPVSRLVERAERIGRGRLEEPVEIGAAGTLEMAVLAQALERMRERLSQREENQRLMVAGVAHEIRNPLGGIEMFASLARQELPRDSEAARYLERVIAEVGGLKTIINHFLEFAKPLPARPENLDLKPLVEAAAGLLSREMQDKSAALSIEIPGEAGQVRADPEQLSRVFLNLLSNALEALPAQGGKIEVSVRRTGNGEVGVVVADNGRGIDGDSLKKIFSPFFTTRDNGMGLGLAIVKKSLEEQGGWIEVESRPGEGARFTCYLPEARK</sequence>
<keyword evidence="16 23" id="KW-1133">Transmembrane helix</keyword>
<evidence type="ECO:0000256" key="16">
    <source>
        <dbReference type="ARBA" id="ARBA00022989"/>
    </source>
</evidence>
<evidence type="ECO:0000256" key="19">
    <source>
        <dbReference type="ARBA" id="ARBA00023026"/>
    </source>
</evidence>
<keyword evidence="8" id="KW-0808">Transferase</keyword>
<comment type="subcellular location">
    <subcellularLocation>
        <location evidence="4">Cell membrane</location>
        <topology evidence="4">Multi-pass membrane protein</topology>
    </subcellularLocation>
</comment>
<dbReference type="InterPro" id="IPR003594">
    <property type="entry name" value="HATPase_dom"/>
</dbReference>
<comment type="cofactor">
    <cofactor evidence="3">
        <name>Mg(2+)</name>
        <dbReference type="ChEBI" id="CHEBI:18420"/>
    </cofactor>
</comment>
<dbReference type="InterPro" id="IPR036890">
    <property type="entry name" value="HATPase_C_sf"/>
</dbReference>
<protein>
    <recommendedName>
        <fullName evidence="21">Signal transduction histidine-protein kinase/phosphatase MprB</fullName>
        <ecNumber evidence="5">2.7.13.3</ecNumber>
    </recommendedName>
    <alternativeName>
        <fullName evidence="22">Mycobacterial persistence regulator B</fullName>
    </alternativeName>
</protein>
<dbReference type="SMART" id="SM00387">
    <property type="entry name" value="HATPase_c"/>
    <property type="match status" value="1"/>
</dbReference>
<dbReference type="Pfam" id="PF00672">
    <property type="entry name" value="HAMP"/>
    <property type="match status" value="1"/>
</dbReference>
<dbReference type="GO" id="GO:0005524">
    <property type="term" value="F:ATP binding"/>
    <property type="evidence" value="ECO:0007669"/>
    <property type="project" value="UniProtKB-KW"/>
</dbReference>
<dbReference type="STRING" id="1817867.A3F83_12240"/>
<proteinExistence type="predicted"/>
<evidence type="ECO:0000256" key="2">
    <source>
        <dbReference type="ARBA" id="ARBA00001936"/>
    </source>
</evidence>
<evidence type="ECO:0000256" key="20">
    <source>
        <dbReference type="ARBA" id="ARBA00023211"/>
    </source>
</evidence>
<keyword evidence="18" id="KW-0346">Stress response</keyword>
<evidence type="ECO:0000313" key="26">
    <source>
        <dbReference type="EMBL" id="OGG03039.1"/>
    </source>
</evidence>
<keyword evidence="7" id="KW-0597">Phosphoprotein</keyword>
<dbReference type="Pfam" id="PF02518">
    <property type="entry name" value="HATPase_c"/>
    <property type="match status" value="1"/>
</dbReference>
<dbReference type="Gene3D" id="1.10.287.130">
    <property type="match status" value="1"/>
</dbReference>
<comment type="catalytic activity">
    <reaction evidence="1">
        <text>ATP + protein L-histidine = ADP + protein N-phospho-L-histidine.</text>
        <dbReference type="EC" id="2.7.13.3"/>
    </reaction>
</comment>
<dbReference type="InterPro" id="IPR004358">
    <property type="entry name" value="Sig_transdc_His_kin-like_C"/>
</dbReference>
<keyword evidence="17" id="KW-0902">Two-component regulatory system</keyword>
<evidence type="ECO:0000256" key="4">
    <source>
        <dbReference type="ARBA" id="ARBA00004651"/>
    </source>
</evidence>
<dbReference type="EC" id="2.7.13.3" evidence="5"/>
<evidence type="ECO:0000256" key="14">
    <source>
        <dbReference type="ARBA" id="ARBA00022842"/>
    </source>
</evidence>
<evidence type="ECO:0000259" key="25">
    <source>
        <dbReference type="PROSITE" id="PS50885"/>
    </source>
</evidence>
<dbReference type="GO" id="GO:0000155">
    <property type="term" value="F:phosphorelay sensor kinase activity"/>
    <property type="evidence" value="ECO:0007669"/>
    <property type="project" value="InterPro"/>
</dbReference>
<evidence type="ECO:0000256" key="17">
    <source>
        <dbReference type="ARBA" id="ARBA00023012"/>
    </source>
</evidence>
<evidence type="ECO:0000256" key="10">
    <source>
        <dbReference type="ARBA" id="ARBA00022741"/>
    </source>
</evidence>
<feature type="transmembrane region" description="Helical" evidence="23">
    <location>
        <begin position="205"/>
        <end position="224"/>
    </location>
</feature>
<comment type="cofactor">
    <cofactor evidence="2">
        <name>Mn(2+)</name>
        <dbReference type="ChEBI" id="CHEBI:29035"/>
    </cofactor>
</comment>
<evidence type="ECO:0000256" key="21">
    <source>
        <dbReference type="ARBA" id="ARBA00040454"/>
    </source>
</evidence>
<gene>
    <name evidence="26" type="ORF">A3F83_12240</name>
</gene>
<keyword evidence="15" id="KW-0904">Protein phosphatase</keyword>
<keyword evidence="23" id="KW-0472">Membrane</keyword>
<dbReference type="SMART" id="SM00388">
    <property type="entry name" value="HisKA"/>
    <property type="match status" value="1"/>
</dbReference>
<evidence type="ECO:0000256" key="8">
    <source>
        <dbReference type="ARBA" id="ARBA00022679"/>
    </source>
</evidence>
<keyword evidence="20" id="KW-0464">Manganese</keyword>
<dbReference type="EMBL" id="MFIX01000162">
    <property type="protein sequence ID" value="OGG03039.1"/>
    <property type="molecule type" value="Genomic_DNA"/>
</dbReference>
<dbReference type="InterPro" id="IPR003660">
    <property type="entry name" value="HAMP_dom"/>
</dbReference>
<keyword evidence="12" id="KW-0378">Hydrolase</keyword>
<reference evidence="26 27" key="1">
    <citation type="journal article" date="2016" name="Nat. Commun.">
        <title>Thousands of microbial genomes shed light on interconnected biogeochemical processes in an aquifer system.</title>
        <authorList>
            <person name="Anantharaman K."/>
            <person name="Brown C.T."/>
            <person name="Hug L.A."/>
            <person name="Sharon I."/>
            <person name="Castelle C.J."/>
            <person name="Probst A.J."/>
            <person name="Thomas B.C."/>
            <person name="Singh A."/>
            <person name="Wilkins M.J."/>
            <person name="Karaoz U."/>
            <person name="Brodie E.L."/>
            <person name="Williams K.H."/>
            <person name="Hubbard S.S."/>
            <person name="Banfield J.F."/>
        </authorList>
    </citation>
    <scope>NUCLEOTIDE SEQUENCE [LARGE SCALE GENOMIC DNA]</scope>
</reference>
<dbReference type="SUPFAM" id="SSF55874">
    <property type="entry name" value="ATPase domain of HSP90 chaperone/DNA topoisomerase II/histidine kinase"/>
    <property type="match status" value="1"/>
</dbReference>
<dbReference type="SMART" id="SM00304">
    <property type="entry name" value="HAMP"/>
    <property type="match status" value="1"/>
</dbReference>
<accession>A0A1F5YS80</accession>
<evidence type="ECO:0000256" key="9">
    <source>
        <dbReference type="ARBA" id="ARBA00022692"/>
    </source>
</evidence>
<evidence type="ECO:0000256" key="1">
    <source>
        <dbReference type="ARBA" id="ARBA00000085"/>
    </source>
</evidence>
<dbReference type="SUPFAM" id="SSF103190">
    <property type="entry name" value="Sensory domain-like"/>
    <property type="match status" value="1"/>
</dbReference>
<evidence type="ECO:0000256" key="11">
    <source>
        <dbReference type="ARBA" id="ARBA00022777"/>
    </source>
</evidence>
<name>A0A1F5YS80_9BACT</name>
<evidence type="ECO:0000256" key="22">
    <source>
        <dbReference type="ARBA" id="ARBA00041776"/>
    </source>
</evidence>
<dbReference type="SUPFAM" id="SSF47384">
    <property type="entry name" value="Homodimeric domain of signal transducing histidine kinase"/>
    <property type="match status" value="1"/>
</dbReference>
<evidence type="ECO:0000256" key="5">
    <source>
        <dbReference type="ARBA" id="ARBA00012438"/>
    </source>
</evidence>
<dbReference type="PANTHER" id="PTHR44936">
    <property type="entry name" value="SENSOR PROTEIN CREC"/>
    <property type="match status" value="1"/>
</dbReference>
<dbReference type="GO" id="GO:0004721">
    <property type="term" value="F:phosphoprotein phosphatase activity"/>
    <property type="evidence" value="ECO:0007669"/>
    <property type="project" value="UniProtKB-KW"/>
</dbReference>
<evidence type="ECO:0000256" key="23">
    <source>
        <dbReference type="SAM" id="Phobius"/>
    </source>
</evidence>
<dbReference type="PRINTS" id="PR00344">
    <property type="entry name" value="BCTRLSENSOR"/>
</dbReference>
<dbReference type="InterPro" id="IPR029151">
    <property type="entry name" value="Sensor-like_sf"/>
</dbReference>
<keyword evidence="11" id="KW-0418">Kinase</keyword>
<evidence type="ECO:0000256" key="18">
    <source>
        <dbReference type="ARBA" id="ARBA00023016"/>
    </source>
</evidence>
<dbReference type="InterPro" id="IPR005467">
    <property type="entry name" value="His_kinase_dom"/>
</dbReference>
<dbReference type="CDD" id="cd06225">
    <property type="entry name" value="HAMP"/>
    <property type="match status" value="1"/>
</dbReference>
<feature type="transmembrane region" description="Helical" evidence="23">
    <location>
        <begin position="30"/>
        <end position="50"/>
    </location>
</feature>
<keyword evidence="13" id="KW-0067">ATP-binding</keyword>
<evidence type="ECO:0000259" key="24">
    <source>
        <dbReference type="PROSITE" id="PS50109"/>
    </source>
</evidence>
<dbReference type="AlphaFoldDB" id="A0A1F5YS80"/>
<dbReference type="Proteomes" id="UP000179129">
    <property type="component" value="Unassembled WGS sequence"/>
</dbReference>
<dbReference type="CDD" id="cd00082">
    <property type="entry name" value="HisKA"/>
    <property type="match status" value="1"/>
</dbReference>
<dbReference type="Pfam" id="PF00512">
    <property type="entry name" value="HisKA"/>
    <property type="match status" value="1"/>
</dbReference>
<dbReference type="PROSITE" id="PS50885">
    <property type="entry name" value="HAMP"/>
    <property type="match status" value="1"/>
</dbReference>
<evidence type="ECO:0000256" key="12">
    <source>
        <dbReference type="ARBA" id="ARBA00022801"/>
    </source>
</evidence>
<keyword evidence="19" id="KW-0843">Virulence</keyword>
<evidence type="ECO:0000256" key="6">
    <source>
        <dbReference type="ARBA" id="ARBA00022475"/>
    </source>
</evidence>
<dbReference type="SUPFAM" id="SSF158472">
    <property type="entry name" value="HAMP domain-like"/>
    <property type="match status" value="1"/>
</dbReference>
<evidence type="ECO:0000256" key="3">
    <source>
        <dbReference type="ARBA" id="ARBA00001946"/>
    </source>
</evidence>
<comment type="caution">
    <text evidence="26">The sequence shown here is derived from an EMBL/GenBank/DDBJ whole genome shotgun (WGS) entry which is preliminary data.</text>
</comment>
<keyword evidence="14" id="KW-0460">Magnesium</keyword>
<dbReference type="PANTHER" id="PTHR44936:SF9">
    <property type="entry name" value="SENSOR PROTEIN CREC"/>
    <property type="match status" value="1"/>
</dbReference>
<evidence type="ECO:0000256" key="15">
    <source>
        <dbReference type="ARBA" id="ARBA00022912"/>
    </source>
</evidence>
<keyword evidence="10" id="KW-0547">Nucleotide-binding</keyword>
<organism evidence="26 27">
    <name type="scientific">Candidatus Glassbacteria bacterium RIFCSPLOWO2_12_FULL_58_11</name>
    <dbReference type="NCBI Taxonomy" id="1817867"/>
    <lineage>
        <taxon>Bacteria</taxon>
        <taxon>Candidatus Glassiibacteriota</taxon>
    </lineage>
</organism>